<dbReference type="PANTHER" id="PTHR37425:SF1">
    <property type="entry name" value="OUTER MEMBRANE PROTEIN"/>
    <property type="match status" value="1"/>
</dbReference>
<evidence type="ECO:0000256" key="8">
    <source>
        <dbReference type="ARBA" id="ARBA00023049"/>
    </source>
</evidence>
<evidence type="ECO:0000256" key="10">
    <source>
        <dbReference type="ARBA" id="ARBA00093448"/>
    </source>
</evidence>
<dbReference type="GO" id="GO:0046872">
    <property type="term" value="F:metal ion binding"/>
    <property type="evidence" value="ECO:0007669"/>
    <property type="project" value="UniProtKB-KW"/>
</dbReference>
<keyword evidence="9" id="KW-0961">Cell wall biogenesis/degradation</keyword>
<feature type="signal peptide" evidence="13">
    <location>
        <begin position="1"/>
        <end position="38"/>
    </location>
</feature>
<proteinExistence type="inferred from homology"/>
<organism evidence="14 15">
    <name type="scientific">Phyllobacterium pellucidum</name>
    <dbReference type="NCBI Taxonomy" id="2740464"/>
    <lineage>
        <taxon>Bacteria</taxon>
        <taxon>Pseudomonadati</taxon>
        <taxon>Pseudomonadota</taxon>
        <taxon>Alphaproteobacteria</taxon>
        <taxon>Hyphomicrobiales</taxon>
        <taxon>Phyllobacteriaceae</taxon>
        <taxon>Phyllobacterium</taxon>
    </lineage>
</organism>
<evidence type="ECO:0000313" key="14">
    <source>
        <dbReference type="EMBL" id="NTS32155.1"/>
    </source>
</evidence>
<feature type="region of interest" description="Disordered" evidence="12">
    <location>
        <begin position="257"/>
        <end position="321"/>
    </location>
</feature>
<accession>A0A849VPZ0</accession>
<evidence type="ECO:0000256" key="4">
    <source>
        <dbReference type="ARBA" id="ARBA00022723"/>
    </source>
</evidence>
<dbReference type="SUPFAM" id="SSF55166">
    <property type="entry name" value="Hedgehog/DD-peptidase"/>
    <property type="match status" value="1"/>
</dbReference>
<comment type="cofactor">
    <cofactor evidence="1">
        <name>Zn(2+)</name>
        <dbReference type="ChEBI" id="CHEBI:29105"/>
    </cofactor>
</comment>
<comment type="similarity">
    <text evidence="10">Belongs to the peptidase M15 family.</text>
</comment>
<dbReference type="GO" id="GO:0008237">
    <property type="term" value="F:metallopeptidase activity"/>
    <property type="evidence" value="ECO:0007669"/>
    <property type="project" value="UniProtKB-KW"/>
</dbReference>
<dbReference type="CDD" id="cd14844">
    <property type="entry name" value="Zn-DD-carboxypeptidase_like"/>
    <property type="match status" value="1"/>
</dbReference>
<evidence type="ECO:0000256" key="9">
    <source>
        <dbReference type="ARBA" id="ARBA00023316"/>
    </source>
</evidence>
<evidence type="ECO:0000256" key="5">
    <source>
        <dbReference type="ARBA" id="ARBA00022729"/>
    </source>
</evidence>
<evidence type="ECO:0000256" key="1">
    <source>
        <dbReference type="ARBA" id="ARBA00001947"/>
    </source>
</evidence>
<dbReference type="Pfam" id="PF05951">
    <property type="entry name" value="Peptidase_M15_2"/>
    <property type="match status" value="1"/>
</dbReference>
<dbReference type="Proteomes" id="UP000550508">
    <property type="component" value="Unassembled WGS sequence"/>
</dbReference>
<keyword evidence="3" id="KW-0645">Protease</keyword>
<evidence type="ECO:0000256" key="6">
    <source>
        <dbReference type="ARBA" id="ARBA00022801"/>
    </source>
</evidence>
<evidence type="ECO:0000256" key="7">
    <source>
        <dbReference type="ARBA" id="ARBA00022833"/>
    </source>
</evidence>
<dbReference type="InterPro" id="IPR009045">
    <property type="entry name" value="Zn_M74/Hedgehog-like"/>
</dbReference>
<evidence type="ECO:0000256" key="3">
    <source>
        <dbReference type="ARBA" id="ARBA00022670"/>
    </source>
</evidence>
<keyword evidence="8" id="KW-0482">Metalloprotease</keyword>
<dbReference type="AlphaFoldDB" id="A0A849VPZ0"/>
<comment type="caution">
    <text evidence="14">The sequence shown here is derived from an EMBL/GenBank/DDBJ whole genome shotgun (WGS) entry which is preliminary data.</text>
</comment>
<dbReference type="RefSeq" id="WP_113280883.1">
    <property type="nucleotide sequence ID" value="NZ_JABUMX010000002.1"/>
</dbReference>
<dbReference type="GO" id="GO:0006508">
    <property type="term" value="P:proteolysis"/>
    <property type="evidence" value="ECO:0007669"/>
    <property type="project" value="UniProtKB-KW"/>
</dbReference>
<evidence type="ECO:0000313" key="15">
    <source>
        <dbReference type="Proteomes" id="UP000550508"/>
    </source>
</evidence>
<keyword evidence="7" id="KW-0862">Zinc</keyword>
<keyword evidence="15" id="KW-1185">Reference proteome</keyword>
<feature type="compositionally biased region" description="Low complexity" evidence="12">
    <location>
        <begin position="294"/>
        <end position="308"/>
    </location>
</feature>
<evidence type="ECO:0000256" key="12">
    <source>
        <dbReference type="SAM" id="MobiDB-lite"/>
    </source>
</evidence>
<sequence length="621" mass="66310">MKHAKNGGLTVASLARTAWFAVTMIFASMLFASTQANAETRTLKLYAVHTNERIEVTFKKDGRFQQDGLNKLNQFLRDWRRNEPTKMDPRLFDLVWQIYQTVGGRDYIYVVCGYRSPSTNSMLRSRSRGVAEKSQHILGKAMDWYLPGVKLQTLRYTALKFQAGGVGYYPTSGSPFVHTDVGNVRYWPRMSRKELLTVFPDGKTLHIPSDGKPLPGYEQAVAAYEARRRNGSSIQIASASRSGRSKTLFGMLFGGGADEDEDNSEGSVAVASAAKPAKSAVTKPASVADEAEGTAAPVATTAKAPQPAEQDQAGTPDDSQTLALNVPVPLRRPDYTPTPAPEAPATLNALASDKSTVIAALPEPRPQDSASAIRELIAANPDDSDSDAGKAQAEMVNALVPVPFEKPKHNDMLMASMVPDQRPAPASAAAVASTPTAENASAEQDVITIPDEDPTPEALLRQSVAASQPKVLPTVQGSTGGRVAHPQPAAQQNLQLASAEPMATLRETMLHAKGDPAALLNSGVVTTTKGAKPHRKAAEEQAPRAIQVGNEVPDRALSTRQVAAVAPHVEPAVIRNALLRTAPTTVYVTGFQHDAPVDANKFTGKAVTFLQIAKFSPTSGS</sequence>
<keyword evidence="6" id="KW-0378">Hydrolase</keyword>
<protein>
    <recommendedName>
        <fullName evidence="11">Murein endopeptidase K</fullName>
    </recommendedName>
</protein>
<gene>
    <name evidence="14" type="ORF">HQ945_12895</name>
</gene>
<dbReference type="PANTHER" id="PTHR37425">
    <property type="match status" value="1"/>
</dbReference>
<evidence type="ECO:0000256" key="2">
    <source>
        <dbReference type="ARBA" id="ARBA00004776"/>
    </source>
</evidence>
<dbReference type="InterPro" id="IPR010275">
    <property type="entry name" value="MepK"/>
</dbReference>
<feature type="compositionally biased region" description="Low complexity" evidence="12">
    <location>
        <begin position="267"/>
        <end position="286"/>
    </location>
</feature>
<name>A0A849VPZ0_9HYPH</name>
<feature type="chain" id="PRO_5032272100" description="Murein endopeptidase K" evidence="13">
    <location>
        <begin position="39"/>
        <end position="621"/>
    </location>
</feature>
<dbReference type="GO" id="GO:0071555">
    <property type="term" value="P:cell wall organization"/>
    <property type="evidence" value="ECO:0007669"/>
    <property type="project" value="UniProtKB-KW"/>
</dbReference>
<keyword evidence="4" id="KW-0479">Metal-binding</keyword>
<keyword evidence="5 13" id="KW-0732">Signal</keyword>
<evidence type="ECO:0000256" key="13">
    <source>
        <dbReference type="SAM" id="SignalP"/>
    </source>
</evidence>
<dbReference type="EMBL" id="JABUMX010000002">
    <property type="protein sequence ID" value="NTS32155.1"/>
    <property type="molecule type" value="Genomic_DNA"/>
</dbReference>
<reference evidence="14 15" key="1">
    <citation type="submission" date="2020-05" db="EMBL/GenBank/DDBJ databases">
        <authorList>
            <person name="Kim M.K."/>
        </authorList>
    </citation>
    <scope>NUCLEOTIDE SEQUENCE [LARGE SCALE GENOMIC DNA]</scope>
    <source>
        <strain evidence="14 15">BT25</strain>
    </source>
</reference>
<evidence type="ECO:0000256" key="11">
    <source>
        <dbReference type="ARBA" id="ARBA00093666"/>
    </source>
</evidence>
<comment type="pathway">
    <text evidence="2">Cell wall biogenesis; cell wall polysaccharide biosynthesis.</text>
</comment>
<dbReference type="Gene3D" id="3.30.1380.10">
    <property type="match status" value="1"/>
</dbReference>